<feature type="compositionally biased region" description="Low complexity" evidence="1">
    <location>
        <begin position="1"/>
        <end position="12"/>
    </location>
</feature>
<dbReference type="EMBL" id="QZEZ01000001">
    <property type="protein sequence ID" value="RJK97977.1"/>
    <property type="molecule type" value="Genomic_DNA"/>
</dbReference>
<organism evidence="3 4">
    <name type="scientific">Vallicoccus soli</name>
    <dbReference type="NCBI Taxonomy" id="2339232"/>
    <lineage>
        <taxon>Bacteria</taxon>
        <taxon>Bacillati</taxon>
        <taxon>Actinomycetota</taxon>
        <taxon>Actinomycetes</taxon>
        <taxon>Motilibacterales</taxon>
        <taxon>Vallicoccaceae</taxon>
        <taxon>Vallicoccus</taxon>
    </lineage>
</organism>
<dbReference type="RefSeq" id="WP_119948904.1">
    <property type="nucleotide sequence ID" value="NZ_QZEZ01000001.1"/>
</dbReference>
<name>A0A3A3Z7S9_9ACTN</name>
<dbReference type="Proteomes" id="UP000265614">
    <property type="component" value="Unassembled WGS sequence"/>
</dbReference>
<evidence type="ECO:0000259" key="2">
    <source>
        <dbReference type="Pfam" id="PF08044"/>
    </source>
</evidence>
<protein>
    <submittedName>
        <fullName evidence="3">DUF1707 domain-containing protein</fullName>
    </submittedName>
</protein>
<dbReference type="Pfam" id="PF08044">
    <property type="entry name" value="DUF1707"/>
    <property type="match status" value="1"/>
</dbReference>
<feature type="region of interest" description="Disordered" evidence="1">
    <location>
        <begin position="70"/>
        <end position="116"/>
    </location>
</feature>
<feature type="compositionally biased region" description="Pro residues" evidence="1">
    <location>
        <begin position="94"/>
        <end position="103"/>
    </location>
</feature>
<dbReference type="AlphaFoldDB" id="A0A3A3Z7S9"/>
<reference evidence="3 4" key="1">
    <citation type="submission" date="2018-09" db="EMBL/GenBank/DDBJ databases">
        <title>YIM 75000 draft genome.</title>
        <authorList>
            <person name="Tang S."/>
            <person name="Feng Y."/>
        </authorList>
    </citation>
    <scope>NUCLEOTIDE SEQUENCE [LARGE SCALE GENOMIC DNA]</scope>
    <source>
        <strain evidence="3 4">YIM 75000</strain>
    </source>
</reference>
<feature type="domain" description="DUF1707" evidence="2">
    <location>
        <begin position="18"/>
        <end position="70"/>
    </location>
</feature>
<evidence type="ECO:0000313" key="4">
    <source>
        <dbReference type="Proteomes" id="UP000265614"/>
    </source>
</evidence>
<dbReference type="OrthoDB" id="4772576at2"/>
<dbReference type="PANTHER" id="PTHR40763:SF4">
    <property type="entry name" value="DUF1707 DOMAIN-CONTAINING PROTEIN"/>
    <property type="match status" value="1"/>
</dbReference>
<evidence type="ECO:0000313" key="3">
    <source>
        <dbReference type="EMBL" id="RJK97977.1"/>
    </source>
</evidence>
<dbReference type="PANTHER" id="PTHR40763">
    <property type="entry name" value="MEMBRANE PROTEIN-RELATED"/>
    <property type="match status" value="1"/>
</dbReference>
<evidence type="ECO:0000256" key="1">
    <source>
        <dbReference type="SAM" id="MobiDB-lite"/>
    </source>
</evidence>
<accession>A0A3A3Z7S9</accession>
<sequence>MSEDVPGAGATPPRRPPLRISDRDREVVADALREAYAEGRLTYEEHDERLGRVWQARTAADLEPLVEDLPVGGGVVPRDDGAGPSRGAAAGPGLPVPPPPPAAQPGGHGMHGVHGLPALPGGSGLALLSESTVRPPAGSREAAGAAVLGNLKVDLRDALGEGATGTFRLTVNALLGSAEVVVPLGVEVRVGGTAVAGSRQLHGPTGGRPGGPVLVVDGVALLGSVDVRRVRAED</sequence>
<proteinExistence type="predicted"/>
<keyword evidence="4" id="KW-1185">Reference proteome</keyword>
<feature type="compositionally biased region" description="Low complexity" evidence="1">
    <location>
        <begin position="82"/>
        <end position="93"/>
    </location>
</feature>
<gene>
    <name evidence="3" type="ORF">D5H78_03190</name>
</gene>
<comment type="caution">
    <text evidence="3">The sequence shown here is derived from an EMBL/GenBank/DDBJ whole genome shotgun (WGS) entry which is preliminary data.</text>
</comment>
<dbReference type="InterPro" id="IPR012551">
    <property type="entry name" value="DUF1707_SHOCT-like"/>
</dbReference>
<feature type="region of interest" description="Disordered" evidence="1">
    <location>
        <begin position="1"/>
        <end position="23"/>
    </location>
</feature>